<gene>
    <name evidence="1" type="ORF">BcabD6B2_53990</name>
</gene>
<protein>
    <submittedName>
        <fullName evidence="1">Variant erythrocyte surface antigen-1, alpha subunit</fullName>
    </submittedName>
</protein>
<dbReference type="RefSeq" id="XP_067718032.1">
    <property type="nucleotide sequence ID" value="XM_067861931.1"/>
</dbReference>
<dbReference type="GeneID" id="94197444"/>
<comment type="caution">
    <text evidence="1">The sequence shown here is derived from an EMBL/GenBank/DDBJ whole genome shotgun (WGS) entry which is preliminary data.</text>
</comment>
<keyword evidence="2" id="KW-1185">Reference proteome</keyword>
<name>A0AAV4M1B9_BABCB</name>
<evidence type="ECO:0000313" key="2">
    <source>
        <dbReference type="Proteomes" id="UP001497744"/>
    </source>
</evidence>
<dbReference type="EMBL" id="BPLF01000006">
    <property type="protein sequence ID" value="GIX65963.1"/>
    <property type="molecule type" value="Genomic_DNA"/>
</dbReference>
<dbReference type="Proteomes" id="UP001497744">
    <property type="component" value="Unassembled WGS sequence"/>
</dbReference>
<reference evidence="1 2" key="1">
    <citation type="submission" date="2021-06" db="EMBL/GenBank/DDBJ databases">
        <title>Genome sequence of Babesia caballi.</title>
        <authorList>
            <person name="Yamagishi J."/>
            <person name="Kidaka T."/>
            <person name="Ochi A."/>
        </authorList>
    </citation>
    <scope>NUCLEOTIDE SEQUENCE [LARGE SCALE GENOMIC DNA]</scope>
    <source>
        <strain evidence="1">USDA-D6B2</strain>
    </source>
</reference>
<dbReference type="AlphaFoldDB" id="A0AAV4M1B9"/>
<accession>A0AAV4M1B9</accession>
<evidence type="ECO:0000313" key="1">
    <source>
        <dbReference type="EMBL" id="GIX65963.1"/>
    </source>
</evidence>
<sequence>MASPGRKLTDCPSNLKEAIDWILRVTGKDGGGVGQNGTKELANAVSALLDGVEFSETGLQKTLSDIKETLKTDDGNGLIGNMAAGLADFIGYQSSGSGGEIGDKGIAVPQSGTKKPFEKRETAKGIYGCNVDTGFQQTGHRLPEGRKDFPQLCSHCVLRSGTFILAVQK</sequence>
<proteinExistence type="predicted"/>
<organism evidence="1 2">
    <name type="scientific">Babesia caballi</name>
    <dbReference type="NCBI Taxonomy" id="5871"/>
    <lineage>
        <taxon>Eukaryota</taxon>
        <taxon>Sar</taxon>
        <taxon>Alveolata</taxon>
        <taxon>Apicomplexa</taxon>
        <taxon>Aconoidasida</taxon>
        <taxon>Piroplasmida</taxon>
        <taxon>Babesiidae</taxon>
        <taxon>Babesia</taxon>
    </lineage>
</organism>